<dbReference type="Gene3D" id="1.50.10.20">
    <property type="match status" value="2"/>
</dbReference>
<evidence type="ECO:0008006" key="2">
    <source>
        <dbReference type="Google" id="ProtNLM"/>
    </source>
</evidence>
<reference evidence="1" key="2">
    <citation type="journal article" date="2014" name="ISME J.">
        <title>Microbial stratification in low pH oxic and suboxic macroscopic growths along an acid mine drainage.</title>
        <authorList>
            <person name="Mendez-Garcia C."/>
            <person name="Mesa V."/>
            <person name="Sprenger R.R."/>
            <person name="Richter M."/>
            <person name="Diez M.S."/>
            <person name="Solano J."/>
            <person name="Bargiela R."/>
            <person name="Golyshina O.V."/>
            <person name="Manteca A."/>
            <person name="Ramos J.L."/>
            <person name="Gallego J.R."/>
            <person name="Llorente I."/>
            <person name="Martins Dos Santos V.A."/>
            <person name="Jensen O.N."/>
            <person name="Pelaez A.I."/>
            <person name="Sanchez J."/>
            <person name="Ferrer M."/>
        </authorList>
    </citation>
    <scope>NUCLEOTIDE SEQUENCE</scope>
</reference>
<comment type="caution">
    <text evidence="1">The sequence shown here is derived from an EMBL/GenBank/DDBJ whole genome shotgun (WGS) entry which is preliminary data.</text>
</comment>
<dbReference type="InterPro" id="IPR008930">
    <property type="entry name" value="Terpenoid_cyclase/PrenylTrfase"/>
</dbReference>
<accession>T1D9D7</accession>
<evidence type="ECO:0000313" key="1">
    <source>
        <dbReference type="EMBL" id="EQD78049.1"/>
    </source>
</evidence>
<organism evidence="1">
    <name type="scientific">mine drainage metagenome</name>
    <dbReference type="NCBI Taxonomy" id="410659"/>
    <lineage>
        <taxon>unclassified sequences</taxon>
        <taxon>metagenomes</taxon>
        <taxon>ecological metagenomes</taxon>
    </lineage>
</organism>
<name>T1D9D7_9ZZZZ</name>
<dbReference type="EMBL" id="AUZY01000680">
    <property type="protein sequence ID" value="EQD78049.1"/>
    <property type="molecule type" value="Genomic_DNA"/>
</dbReference>
<dbReference type="AlphaFoldDB" id="T1D9D7"/>
<sequence>MYVSGLHRTVSREKVLDWLLEPEQPSVRYLALTQLLGKKESDHEVRKAKLRIPTTGWVADLLARRDPAGWWARDKGWMEPRFVATHWVMLALADLGATRAIPEVGASAEYWMGKSPPEGGGVGGFGKGKGHHCYTANMARGLLCLGYEDDPRVRKTLDWIVRTAHPKGGWSCRYVKNGPAPSRSLDAWEGLGAFAAYPRSKWTPTMTAVVERTAEYYLEHELHNQGTRYEPWYRFHWPVHYYYDLLVGLDCLTALGYGKDPRLGYALDLLRKKQRPDGRWNLDAFQPDPYQEFVDWFATHSGKCPEPLTFEEVGKPSKMVTLRALTVLSRQE</sequence>
<dbReference type="SUPFAM" id="SSF48239">
    <property type="entry name" value="Terpenoid cyclases/Protein prenyltransferases"/>
    <property type="match status" value="1"/>
</dbReference>
<gene>
    <name evidence="1" type="ORF">B1B_00925</name>
</gene>
<protein>
    <recommendedName>
        <fullName evidence="2">Terpene cyclase/mutase family protein</fullName>
    </recommendedName>
</protein>
<reference evidence="1" key="1">
    <citation type="submission" date="2013-08" db="EMBL/GenBank/DDBJ databases">
        <authorList>
            <person name="Mendez C."/>
            <person name="Richter M."/>
            <person name="Ferrer M."/>
            <person name="Sanchez J."/>
        </authorList>
    </citation>
    <scope>NUCLEOTIDE SEQUENCE</scope>
</reference>
<proteinExistence type="predicted"/>